<organism evidence="2 3">
    <name type="scientific">Lampropedia hyalina DSM 16112</name>
    <dbReference type="NCBI Taxonomy" id="1122156"/>
    <lineage>
        <taxon>Bacteria</taxon>
        <taxon>Pseudomonadati</taxon>
        <taxon>Pseudomonadota</taxon>
        <taxon>Betaproteobacteria</taxon>
        <taxon>Burkholderiales</taxon>
        <taxon>Comamonadaceae</taxon>
        <taxon>Lampropedia</taxon>
    </lineage>
</organism>
<dbReference type="AlphaFoldDB" id="A0A1M4S7T2"/>
<dbReference type="EMBL" id="FQUZ01000001">
    <property type="protein sequence ID" value="SHE28266.1"/>
    <property type="molecule type" value="Genomic_DNA"/>
</dbReference>
<protein>
    <submittedName>
        <fullName evidence="2">Ferredoxin</fullName>
    </submittedName>
</protein>
<accession>A0A1M4S7T2</accession>
<dbReference type="CDD" id="cd00207">
    <property type="entry name" value="fer2"/>
    <property type="match status" value="1"/>
</dbReference>
<dbReference type="NCBIfam" id="NF007985">
    <property type="entry name" value="PRK10713.1"/>
    <property type="match status" value="1"/>
</dbReference>
<dbReference type="STRING" id="1122156.SAMN02745117_00022"/>
<name>A0A1M4S7T2_9BURK</name>
<dbReference type="RefSeq" id="WP_073353183.1">
    <property type="nucleotide sequence ID" value="NZ_FQUZ01000001.1"/>
</dbReference>
<dbReference type="InterPro" id="IPR001041">
    <property type="entry name" value="2Fe-2S_ferredoxin-type"/>
</dbReference>
<gene>
    <name evidence="2" type="ORF">SAMN02745117_00022</name>
</gene>
<feature type="domain" description="2Fe-2S ferredoxin-type" evidence="1">
    <location>
        <begin position="11"/>
        <end position="73"/>
    </location>
</feature>
<dbReference type="SUPFAM" id="SSF54292">
    <property type="entry name" value="2Fe-2S ferredoxin-like"/>
    <property type="match status" value="1"/>
</dbReference>
<dbReference type="Pfam" id="PF00111">
    <property type="entry name" value="Fer2"/>
    <property type="match status" value="1"/>
</dbReference>
<dbReference type="GO" id="GO:0051537">
    <property type="term" value="F:2 iron, 2 sulfur cluster binding"/>
    <property type="evidence" value="ECO:0007669"/>
    <property type="project" value="InterPro"/>
</dbReference>
<evidence type="ECO:0000259" key="1">
    <source>
        <dbReference type="Pfam" id="PF00111"/>
    </source>
</evidence>
<dbReference type="Gene3D" id="3.10.20.30">
    <property type="match status" value="1"/>
</dbReference>
<dbReference type="PROSITE" id="PS00197">
    <property type="entry name" value="2FE2S_FER_1"/>
    <property type="match status" value="1"/>
</dbReference>
<dbReference type="InterPro" id="IPR036010">
    <property type="entry name" value="2Fe-2S_ferredoxin-like_sf"/>
</dbReference>
<keyword evidence="3" id="KW-1185">Reference proteome</keyword>
<dbReference type="OrthoDB" id="370747at2"/>
<reference evidence="2 3" key="1">
    <citation type="submission" date="2016-11" db="EMBL/GenBank/DDBJ databases">
        <authorList>
            <person name="Jaros S."/>
            <person name="Januszkiewicz K."/>
            <person name="Wedrychowicz H."/>
        </authorList>
    </citation>
    <scope>NUCLEOTIDE SEQUENCE [LARGE SCALE GENOMIC DNA]</scope>
    <source>
        <strain evidence="2 3">DSM 16112</strain>
    </source>
</reference>
<dbReference type="InterPro" id="IPR006058">
    <property type="entry name" value="2Fe2S_fd_BS"/>
</dbReference>
<dbReference type="InterPro" id="IPR012675">
    <property type="entry name" value="Beta-grasp_dom_sf"/>
</dbReference>
<evidence type="ECO:0000313" key="2">
    <source>
        <dbReference type="EMBL" id="SHE28266.1"/>
    </source>
</evidence>
<evidence type="ECO:0000313" key="3">
    <source>
        <dbReference type="Proteomes" id="UP000184327"/>
    </source>
</evidence>
<dbReference type="Proteomes" id="UP000184327">
    <property type="component" value="Unassembled WGS sequence"/>
</dbReference>
<proteinExistence type="predicted"/>
<sequence length="105" mass="11688">MNLLFTHAGTFPLAYDERLLDALLRTGHAVDYQCREGWCGSCRTRLLQGTVHYPHKPLAHLNAGEILPCCCQAASPIVRLDCERDHRLGTNDLTKTSHSSDGCPR</sequence>